<gene>
    <name evidence="6" type="ORF">JYB65_14180</name>
</gene>
<proteinExistence type="predicted"/>
<name>A0A939DAZ1_CLOAM</name>
<evidence type="ECO:0000313" key="6">
    <source>
        <dbReference type="EMBL" id="MBN7774511.1"/>
    </source>
</evidence>
<evidence type="ECO:0000313" key="7">
    <source>
        <dbReference type="Proteomes" id="UP000664545"/>
    </source>
</evidence>
<sequence>MYAFFLALSLNIDSLSIGVNYGLRKIKISIPAVLTIIMISLGALTLSYLAGYVVFSFISIFASKIISSFLLMALGFFLFVQTIINIRYPIESEAFIIKKIRIKPLHLIVNIVREPSAADMDHSEVIDMKEAAYIGAALSIDALTVGLSLAAYQINLLGFLLLSAVINSSFLIAGELAGRLAGRFISENKLKLAASLTIILLGLTKLA</sequence>
<dbReference type="Pfam" id="PF02659">
    <property type="entry name" value="Mntp"/>
    <property type="match status" value="1"/>
</dbReference>
<dbReference type="PANTHER" id="PTHR35529">
    <property type="entry name" value="MANGANESE EFFLUX PUMP MNTP-RELATED"/>
    <property type="match status" value="1"/>
</dbReference>
<dbReference type="RefSeq" id="WP_206583351.1">
    <property type="nucleotide sequence ID" value="NZ_JAFJZZ010000010.1"/>
</dbReference>
<evidence type="ECO:0000256" key="3">
    <source>
        <dbReference type="ARBA" id="ARBA00022989"/>
    </source>
</evidence>
<keyword evidence="7" id="KW-1185">Reference proteome</keyword>
<keyword evidence="2 5" id="KW-0812">Transmembrane</keyword>
<dbReference type="InterPro" id="IPR003810">
    <property type="entry name" value="Mntp/YtaF"/>
</dbReference>
<keyword evidence="3 5" id="KW-1133">Transmembrane helix</keyword>
<feature type="transmembrane region" description="Helical" evidence="5">
    <location>
        <begin position="156"/>
        <end position="178"/>
    </location>
</feature>
<evidence type="ECO:0000256" key="5">
    <source>
        <dbReference type="SAM" id="Phobius"/>
    </source>
</evidence>
<dbReference type="AlphaFoldDB" id="A0A939DAZ1"/>
<dbReference type="PANTHER" id="PTHR35529:SF2">
    <property type="entry name" value="SPORULATION PROTEIN YTAF-RELATED"/>
    <property type="match status" value="1"/>
</dbReference>
<evidence type="ECO:0000256" key="1">
    <source>
        <dbReference type="ARBA" id="ARBA00022475"/>
    </source>
</evidence>
<keyword evidence="1" id="KW-1003">Cell membrane</keyword>
<feature type="transmembrane region" description="Helical" evidence="5">
    <location>
        <begin position="28"/>
        <end position="58"/>
    </location>
</feature>
<feature type="transmembrane region" description="Helical" evidence="5">
    <location>
        <begin position="65"/>
        <end position="84"/>
    </location>
</feature>
<dbReference type="Proteomes" id="UP000664545">
    <property type="component" value="Unassembled WGS sequence"/>
</dbReference>
<comment type="caution">
    <text evidence="6">The sequence shown here is derived from an EMBL/GenBank/DDBJ whole genome shotgun (WGS) entry which is preliminary data.</text>
</comment>
<dbReference type="EMBL" id="JAFJZZ010000010">
    <property type="protein sequence ID" value="MBN7774511.1"/>
    <property type="molecule type" value="Genomic_DNA"/>
</dbReference>
<evidence type="ECO:0000256" key="4">
    <source>
        <dbReference type="ARBA" id="ARBA00023136"/>
    </source>
</evidence>
<accession>A0A939DAZ1</accession>
<evidence type="ECO:0000256" key="2">
    <source>
        <dbReference type="ARBA" id="ARBA00022692"/>
    </source>
</evidence>
<keyword evidence="4 5" id="KW-0472">Membrane</keyword>
<organism evidence="6 7">
    <name type="scientific">Clostridium aminobutyricum</name>
    <dbReference type="NCBI Taxonomy" id="33953"/>
    <lineage>
        <taxon>Bacteria</taxon>
        <taxon>Bacillati</taxon>
        <taxon>Bacillota</taxon>
        <taxon>Clostridia</taxon>
        <taxon>Eubacteriales</taxon>
        <taxon>Clostridiaceae</taxon>
        <taxon>Clostridium</taxon>
    </lineage>
</organism>
<protein>
    <submittedName>
        <fullName evidence="6">Manganese efflux pump</fullName>
    </submittedName>
</protein>
<reference evidence="6" key="1">
    <citation type="submission" date="2021-02" db="EMBL/GenBank/DDBJ databases">
        <title>Abyssanaerobacter marinus gen.nov., sp., nov, anaerobic bacterium isolated from the Onnuri vent field of Indian Ocean and suggestion of Mogibacteriaceae fam. nov., and proposal of reclassification of ambiguous this family's genus member.</title>
        <authorList>
            <person name="Kim Y.J."/>
            <person name="Yang J.-A."/>
        </authorList>
    </citation>
    <scope>NUCLEOTIDE SEQUENCE</scope>
    <source>
        <strain evidence="6">DSM 2634</strain>
    </source>
</reference>